<organism evidence="1 2">
    <name type="scientific">Cupriavidus pauculus</name>
    <dbReference type="NCBI Taxonomy" id="82633"/>
    <lineage>
        <taxon>Bacteria</taxon>
        <taxon>Pseudomonadati</taxon>
        <taxon>Pseudomonadota</taxon>
        <taxon>Betaproteobacteria</taxon>
        <taxon>Burkholderiales</taxon>
        <taxon>Burkholderiaceae</taxon>
        <taxon>Cupriavidus</taxon>
    </lineage>
</organism>
<dbReference type="RefSeq" id="WP_150374088.1">
    <property type="nucleotide sequence ID" value="NZ_CP044066.1"/>
</dbReference>
<name>A0A5P2H956_9BURK</name>
<keyword evidence="1" id="KW-0614">Plasmid</keyword>
<dbReference type="AlphaFoldDB" id="A0A5P2H956"/>
<evidence type="ECO:0000313" key="2">
    <source>
        <dbReference type="Proteomes" id="UP000322822"/>
    </source>
</evidence>
<dbReference type="Pfam" id="PF14456">
    <property type="entry name" value="alpha-hel2"/>
    <property type="match status" value="1"/>
</dbReference>
<evidence type="ECO:0000313" key="1">
    <source>
        <dbReference type="EMBL" id="QET04023.1"/>
    </source>
</evidence>
<dbReference type="Proteomes" id="UP000322822">
    <property type="component" value="Plasmid unnamed1"/>
</dbReference>
<dbReference type="EMBL" id="CP044066">
    <property type="protein sequence ID" value="QET04023.1"/>
    <property type="molecule type" value="Genomic_DNA"/>
</dbReference>
<dbReference type="InterPro" id="IPR022283">
    <property type="entry name" value="PRTRC_protein-F"/>
</dbReference>
<gene>
    <name evidence="1" type="ORF">FOB72_17875</name>
</gene>
<geneLocation type="plasmid" evidence="1">
    <name>unnamed1</name>
</geneLocation>
<sequence>MLFDPRSSVPALDGGQPGWSFARQHPVARHRPAHDFLTLPALPPVVPAHGLLNYGDEADLKEFVIAQFRAGVLDTEAVVSPHSAGDAFAQGFNAWLGPRLPKTRALKFDFVLVDHASVLNELSEFGWDPREESALYLGIRLEEENVYTLTTERAEALRSLHPCLIYTLFHLIRAATGKSLYVRTPDDLLDMFARWHWDFEALTDDNAARECLAERFGEGDSDIERCLPSVVRPELAPDESLPKHAWMQKDRKLSALSRRRLRELARRGPKDWRGKLCGALADLDLALEHLGKGSLLANSQWAEPAYSAATIAYADSDYVGEVLDDHYECASGGGFATYFQCFIPLASKPAAIRKQYAVLENTLELIAALDRMLEHLL</sequence>
<dbReference type="NCBIfam" id="TIGR03742">
    <property type="entry name" value="PRTRC_F"/>
    <property type="match status" value="1"/>
</dbReference>
<reference evidence="1 2" key="1">
    <citation type="submission" date="2019-09" db="EMBL/GenBank/DDBJ databases">
        <title>FDA dAtabase for Regulatory Grade micrObial Sequences (FDA-ARGOS): Supporting development and validation of Infectious Disease Dx tests.</title>
        <authorList>
            <person name="Sciortino C."/>
            <person name="Tallon L."/>
            <person name="Sadzewicz L."/>
            <person name="Vavikolanu K."/>
            <person name="Mehta A."/>
            <person name="Aluvathingal J."/>
            <person name="Nadendla S."/>
            <person name="Nandy P."/>
            <person name="Geyer C."/>
            <person name="Yan Y."/>
            <person name="Sichtig H."/>
        </authorList>
    </citation>
    <scope>NUCLEOTIDE SEQUENCE [LARGE SCALE GENOMIC DNA]</scope>
    <source>
        <strain evidence="1 2">FDAARGOS_664</strain>
        <plasmid evidence="1 2">unnamed1</plasmid>
    </source>
</reference>
<protein>
    <submittedName>
        <fullName evidence="1">PRTRC system protein F</fullName>
    </submittedName>
</protein>
<dbReference type="OrthoDB" id="9032601at2"/>
<proteinExistence type="predicted"/>
<accession>A0A5P2H956</accession>